<keyword evidence="3" id="KW-1185">Reference proteome</keyword>
<name>A0A164ZEF4_9AGAM</name>
<feature type="non-terminal residue" evidence="2">
    <location>
        <position position="259"/>
    </location>
</feature>
<feature type="compositionally biased region" description="Low complexity" evidence="1">
    <location>
        <begin position="86"/>
        <end position="95"/>
    </location>
</feature>
<protein>
    <submittedName>
        <fullName evidence="2">Uncharacterized protein</fullName>
    </submittedName>
</protein>
<proteinExistence type="predicted"/>
<feature type="region of interest" description="Disordered" evidence="1">
    <location>
        <begin position="1"/>
        <end position="183"/>
    </location>
</feature>
<feature type="compositionally biased region" description="Low complexity" evidence="1">
    <location>
        <begin position="150"/>
        <end position="161"/>
    </location>
</feature>
<reference evidence="2 3" key="1">
    <citation type="journal article" date="2016" name="Mol. Biol. Evol.">
        <title>Comparative Genomics of Early-Diverging Mushroom-Forming Fungi Provides Insights into the Origins of Lignocellulose Decay Capabilities.</title>
        <authorList>
            <person name="Nagy L.G."/>
            <person name="Riley R."/>
            <person name="Tritt A."/>
            <person name="Adam C."/>
            <person name="Daum C."/>
            <person name="Floudas D."/>
            <person name="Sun H."/>
            <person name="Yadav J.S."/>
            <person name="Pangilinan J."/>
            <person name="Larsson K.H."/>
            <person name="Matsuura K."/>
            <person name="Barry K."/>
            <person name="Labutti K."/>
            <person name="Kuo R."/>
            <person name="Ohm R.A."/>
            <person name="Bhattacharya S.S."/>
            <person name="Shirouzu T."/>
            <person name="Yoshinaga Y."/>
            <person name="Martin F.M."/>
            <person name="Grigoriev I.V."/>
            <person name="Hibbett D.S."/>
        </authorList>
    </citation>
    <scope>NUCLEOTIDE SEQUENCE [LARGE SCALE GENOMIC DNA]</scope>
    <source>
        <strain evidence="2 3">HHB9708</strain>
    </source>
</reference>
<evidence type="ECO:0000313" key="3">
    <source>
        <dbReference type="Proteomes" id="UP000076722"/>
    </source>
</evidence>
<evidence type="ECO:0000313" key="2">
    <source>
        <dbReference type="EMBL" id="KZS97656.1"/>
    </source>
</evidence>
<dbReference type="Proteomes" id="UP000076722">
    <property type="component" value="Unassembled WGS sequence"/>
</dbReference>
<organism evidence="2 3">
    <name type="scientific">Sistotremastrum niveocremeum HHB9708</name>
    <dbReference type="NCBI Taxonomy" id="1314777"/>
    <lineage>
        <taxon>Eukaryota</taxon>
        <taxon>Fungi</taxon>
        <taxon>Dikarya</taxon>
        <taxon>Basidiomycota</taxon>
        <taxon>Agaricomycotina</taxon>
        <taxon>Agaricomycetes</taxon>
        <taxon>Sistotremastrales</taxon>
        <taxon>Sistotremastraceae</taxon>
        <taxon>Sertulicium</taxon>
        <taxon>Sertulicium niveocremeum</taxon>
    </lineage>
</organism>
<dbReference type="EMBL" id="KV419396">
    <property type="protein sequence ID" value="KZS97656.1"/>
    <property type="molecule type" value="Genomic_DNA"/>
</dbReference>
<gene>
    <name evidence="2" type="ORF">SISNIDRAFT_449208</name>
</gene>
<feature type="compositionally biased region" description="Polar residues" evidence="1">
    <location>
        <begin position="103"/>
        <end position="116"/>
    </location>
</feature>
<feature type="compositionally biased region" description="Basic residues" evidence="1">
    <location>
        <begin position="129"/>
        <end position="139"/>
    </location>
</feature>
<accession>A0A164ZEF4</accession>
<dbReference type="AlphaFoldDB" id="A0A164ZEF4"/>
<evidence type="ECO:0000256" key="1">
    <source>
        <dbReference type="SAM" id="MobiDB-lite"/>
    </source>
</evidence>
<feature type="compositionally biased region" description="Low complexity" evidence="1">
    <location>
        <begin position="210"/>
        <end position="224"/>
    </location>
</feature>
<sequence>MYDSRSSTPPPPPSPSFSELALNFPPLSPPPRRFRRMSSRPMTMVEPLPPVPPIPEPFRASQSPILSTPPPPSPRRSRAIAPPPLILLKQEQLSQKLKEMPSPQRSSDFSDENASLNVDPRQVQTEPRRQKRSSSHRRSASIAVSLSVTGPSSSPRGSPPSLQFGKLEQIQLPPPEPGLRLRPTIISVPPSPLALPSPIPISAVIAASQSYTPSTPYSPTTPSDSKSKRRSKAKLGDYFSIRRILSLNSLASGKDVTQR</sequence>
<feature type="compositionally biased region" description="Pro residues" evidence="1">
    <location>
        <begin position="47"/>
        <end position="56"/>
    </location>
</feature>
<feature type="region of interest" description="Disordered" evidence="1">
    <location>
        <begin position="210"/>
        <end position="232"/>
    </location>
</feature>